<dbReference type="SUPFAM" id="SSF143422">
    <property type="entry name" value="Transposase IS200-like"/>
    <property type="match status" value="1"/>
</dbReference>
<name>A0A4U3LAG0_9BACT</name>
<dbReference type="InterPro" id="IPR052715">
    <property type="entry name" value="RAYT_transposase"/>
</dbReference>
<dbReference type="Pfam" id="PF01797">
    <property type="entry name" value="Y1_Tnp"/>
    <property type="match status" value="1"/>
</dbReference>
<comment type="caution">
    <text evidence="2">The sequence shown here is derived from an EMBL/GenBank/DDBJ whole genome shotgun (WGS) entry which is preliminary data.</text>
</comment>
<dbReference type="GO" id="GO:0043565">
    <property type="term" value="F:sequence-specific DNA binding"/>
    <property type="evidence" value="ECO:0007669"/>
    <property type="project" value="TreeGrafter"/>
</dbReference>
<proteinExistence type="predicted"/>
<dbReference type="OrthoDB" id="9788881at2"/>
<dbReference type="EMBL" id="SZQL01000001">
    <property type="protein sequence ID" value="TKK71659.1"/>
    <property type="molecule type" value="Genomic_DNA"/>
</dbReference>
<evidence type="ECO:0000313" key="3">
    <source>
        <dbReference type="Proteomes" id="UP000305848"/>
    </source>
</evidence>
<accession>A0A4U3LAG0</accession>
<dbReference type="RefSeq" id="WP_137259899.1">
    <property type="nucleotide sequence ID" value="NZ_SZQL01000001.1"/>
</dbReference>
<keyword evidence="3" id="KW-1185">Reference proteome</keyword>
<dbReference type="PANTHER" id="PTHR36966">
    <property type="entry name" value="REP-ASSOCIATED TYROSINE TRANSPOSASE"/>
    <property type="match status" value="1"/>
</dbReference>
<evidence type="ECO:0000259" key="1">
    <source>
        <dbReference type="SMART" id="SM01321"/>
    </source>
</evidence>
<organism evidence="2 3">
    <name type="scientific">Ilyomonas limi</name>
    <dbReference type="NCBI Taxonomy" id="2575867"/>
    <lineage>
        <taxon>Bacteria</taxon>
        <taxon>Pseudomonadati</taxon>
        <taxon>Bacteroidota</taxon>
        <taxon>Chitinophagia</taxon>
        <taxon>Chitinophagales</taxon>
        <taxon>Chitinophagaceae</taxon>
        <taxon>Ilyomonas</taxon>
    </lineage>
</organism>
<sequence length="181" mass="21726">MSQGFQIYDQNNPYYLTFQVVKWVDVFTRNEYKQIVINSFDYCRKHKGLELYAYVLMTNHIHLIARAKEPFQLSDIIRDFKKFTANQLLPLLQLPQESRSDWIMKRFEFAAREHQRNSHYQLWTHENHAVELFTPAFTQQKMEYIHNNPVRTGIVEKPEDYLYSSARNYAGLKSVLEIDLL</sequence>
<dbReference type="NCBIfam" id="NF047646">
    <property type="entry name" value="REP_Tyr_transpos"/>
    <property type="match status" value="1"/>
</dbReference>
<dbReference type="InterPro" id="IPR002686">
    <property type="entry name" value="Transposase_17"/>
</dbReference>
<dbReference type="GO" id="GO:0006313">
    <property type="term" value="P:DNA transposition"/>
    <property type="evidence" value="ECO:0007669"/>
    <property type="project" value="InterPro"/>
</dbReference>
<dbReference type="SMART" id="SM01321">
    <property type="entry name" value="Y1_Tnp"/>
    <property type="match status" value="1"/>
</dbReference>
<dbReference type="GO" id="GO:0004803">
    <property type="term" value="F:transposase activity"/>
    <property type="evidence" value="ECO:0007669"/>
    <property type="project" value="InterPro"/>
</dbReference>
<dbReference type="Gene3D" id="3.30.70.1290">
    <property type="entry name" value="Transposase IS200-like"/>
    <property type="match status" value="1"/>
</dbReference>
<gene>
    <name evidence="2" type="ORF">FC093_01140</name>
</gene>
<feature type="domain" description="Transposase IS200-like" evidence="1">
    <location>
        <begin position="9"/>
        <end position="148"/>
    </location>
</feature>
<dbReference type="InterPro" id="IPR036515">
    <property type="entry name" value="Transposase_17_sf"/>
</dbReference>
<dbReference type="Proteomes" id="UP000305848">
    <property type="component" value="Unassembled WGS sequence"/>
</dbReference>
<dbReference type="AlphaFoldDB" id="A0A4U3LAG0"/>
<dbReference type="PANTHER" id="PTHR36966:SF1">
    <property type="entry name" value="REP-ASSOCIATED TYROSINE TRANSPOSASE"/>
    <property type="match status" value="1"/>
</dbReference>
<reference evidence="2 3" key="1">
    <citation type="submission" date="2019-05" db="EMBL/GenBank/DDBJ databases">
        <title>Panacibacter sp. strain 17mud1-8 Genome sequencing and assembly.</title>
        <authorList>
            <person name="Chhetri G."/>
        </authorList>
    </citation>
    <scope>NUCLEOTIDE SEQUENCE [LARGE SCALE GENOMIC DNA]</scope>
    <source>
        <strain evidence="2 3">17mud1-8</strain>
    </source>
</reference>
<protein>
    <submittedName>
        <fullName evidence="2">Transposase</fullName>
    </submittedName>
</protein>
<evidence type="ECO:0000313" key="2">
    <source>
        <dbReference type="EMBL" id="TKK71659.1"/>
    </source>
</evidence>